<protein>
    <submittedName>
        <fullName evidence="1">Uncharacterized protein</fullName>
    </submittedName>
</protein>
<proteinExistence type="predicted"/>
<keyword evidence="2" id="KW-1185">Reference proteome</keyword>
<dbReference type="EMBL" id="BLPF01000005">
    <property type="protein sequence ID" value="GFJ86322.1"/>
    <property type="molecule type" value="Genomic_DNA"/>
</dbReference>
<gene>
    <name evidence="1" type="ORF">Phou_105020</name>
</gene>
<dbReference type="RefSeq" id="WP_173072104.1">
    <property type="nucleotide sequence ID" value="NZ_BAABGO010000002.1"/>
</dbReference>
<comment type="caution">
    <text evidence="1">The sequence shown here is derived from an EMBL/GenBank/DDBJ whole genome shotgun (WGS) entry which is preliminary data.</text>
</comment>
<reference evidence="1 2" key="1">
    <citation type="submission" date="2020-03" db="EMBL/GenBank/DDBJ databases">
        <title>Whole genome shotgun sequence of Phytohabitans houttuyneae NBRC 108639.</title>
        <authorList>
            <person name="Komaki H."/>
            <person name="Tamura T."/>
        </authorList>
    </citation>
    <scope>NUCLEOTIDE SEQUENCE [LARGE SCALE GENOMIC DNA]</scope>
    <source>
        <strain evidence="1 2">NBRC 108639</strain>
    </source>
</reference>
<dbReference type="Proteomes" id="UP000482800">
    <property type="component" value="Unassembled WGS sequence"/>
</dbReference>
<dbReference type="AlphaFoldDB" id="A0A6V8KMC3"/>
<evidence type="ECO:0000313" key="2">
    <source>
        <dbReference type="Proteomes" id="UP000482800"/>
    </source>
</evidence>
<name>A0A6V8KMC3_9ACTN</name>
<organism evidence="1 2">
    <name type="scientific">Phytohabitans houttuyneae</name>
    <dbReference type="NCBI Taxonomy" id="1076126"/>
    <lineage>
        <taxon>Bacteria</taxon>
        <taxon>Bacillati</taxon>
        <taxon>Actinomycetota</taxon>
        <taxon>Actinomycetes</taxon>
        <taxon>Micromonosporales</taxon>
        <taxon>Micromonosporaceae</taxon>
    </lineage>
</organism>
<sequence length="236" mass="25522">MIPNTLYVAASSAGLSTRATEFIRARSHRARFDRGITGERLRDEIARVYGRPNDAIVDLLDALQSRYGGLTYESGFFQTVVRFAPVCEPEDALEELEILYAVVTGGPAGASVKANGGVEVGLDAAGVVEFASLDSLIECDALFATVEALGATTERYLDSESFETVLGSLVADERLALRPVSEASGRRTHWLESESLMVYATNVWSALGLVMPPMIRAWAIDEDEIDRVDSLLGSTP</sequence>
<evidence type="ECO:0000313" key="1">
    <source>
        <dbReference type="EMBL" id="GFJ86322.1"/>
    </source>
</evidence>
<reference evidence="1 2" key="2">
    <citation type="submission" date="2020-03" db="EMBL/GenBank/DDBJ databases">
        <authorList>
            <person name="Ichikawa N."/>
            <person name="Kimura A."/>
            <person name="Kitahashi Y."/>
            <person name="Uohara A."/>
        </authorList>
    </citation>
    <scope>NUCLEOTIDE SEQUENCE [LARGE SCALE GENOMIC DNA]</scope>
    <source>
        <strain evidence="1 2">NBRC 108639</strain>
    </source>
</reference>
<accession>A0A6V8KMC3</accession>